<dbReference type="Gene3D" id="3.40.50.300">
    <property type="entry name" value="P-loop containing nucleotide triphosphate hydrolases"/>
    <property type="match status" value="1"/>
</dbReference>
<dbReference type="PROSITE" id="PS00678">
    <property type="entry name" value="WD_REPEATS_1"/>
    <property type="match status" value="3"/>
</dbReference>
<dbReference type="InterPro" id="IPR027417">
    <property type="entry name" value="P-loop_NTPase"/>
</dbReference>
<comment type="caution">
    <text evidence="9">The sequence shown here is derived from an EMBL/GenBank/DDBJ whole genome shotgun (WGS) entry which is preliminary data.</text>
</comment>
<evidence type="ECO:0000313" key="9">
    <source>
        <dbReference type="EMBL" id="KAF7505951.1"/>
    </source>
</evidence>
<dbReference type="Pfam" id="PF00400">
    <property type="entry name" value="WD40"/>
    <property type="match status" value="9"/>
</dbReference>
<feature type="repeat" description="WD" evidence="7">
    <location>
        <begin position="620"/>
        <end position="661"/>
    </location>
</feature>
<feature type="domain" description="NACHT" evidence="8">
    <location>
        <begin position="84"/>
        <end position="232"/>
    </location>
</feature>
<dbReference type="InterPro" id="IPR019775">
    <property type="entry name" value="WD40_repeat_CS"/>
</dbReference>
<comment type="subcellular location">
    <subcellularLocation>
        <location evidence="1">Mitochondrion outer membrane</location>
        <topology evidence="1">Peripheral membrane protein</topology>
        <orientation evidence="1">Cytoplasmic side</orientation>
    </subcellularLocation>
</comment>
<keyword evidence="10" id="KW-1185">Reference proteome</keyword>
<evidence type="ECO:0000256" key="2">
    <source>
        <dbReference type="ARBA" id="ARBA00022574"/>
    </source>
</evidence>
<feature type="repeat" description="WD" evidence="7">
    <location>
        <begin position="707"/>
        <end position="748"/>
    </location>
</feature>
<dbReference type="AlphaFoldDB" id="A0A8H7AF25"/>
<feature type="repeat" description="WD" evidence="7">
    <location>
        <begin position="749"/>
        <end position="790"/>
    </location>
</feature>
<evidence type="ECO:0000256" key="4">
    <source>
        <dbReference type="ARBA" id="ARBA00038415"/>
    </source>
</evidence>
<evidence type="ECO:0000256" key="5">
    <source>
        <dbReference type="ARBA" id="ARBA00039789"/>
    </source>
</evidence>
<gene>
    <name evidence="9" type="ORF">GJ744_012393</name>
</gene>
<dbReference type="GO" id="GO:1990234">
    <property type="term" value="C:transferase complex"/>
    <property type="evidence" value="ECO:0007669"/>
    <property type="project" value="UniProtKB-ARBA"/>
</dbReference>
<evidence type="ECO:0000256" key="1">
    <source>
        <dbReference type="ARBA" id="ARBA00004570"/>
    </source>
</evidence>
<dbReference type="Pfam" id="PF24883">
    <property type="entry name" value="NPHP3_N"/>
    <property type="match status" value="1"/>
</dbReference>
<dbReference type="PRINTS" id="PR00320">
    <property type="entry name" value="GPROTEINBRPT"/>
</dbReference>
<dbReference type="SUPFAM" id="SSF50978">
    <property type="entry name" value="WD40 repeat-like"/>
    <property type="match status" value="2"/>
</dbReference>
<reference evidence="9" key="1">
    <citation type="submission" date="2020-02" db="EMBL/GenBank/DDBJ databases">
        <authorList>
            <person name="Palmer J.M."/>
        </authorList>
    </citation>
    <scope>NUCLEOTIDE SEQUENCE</scope>
    <source>
        <strain evidence="9">EPUS1.4</strain>
        <tissue evidence="9">Thallus</tissue>
    </source>
</reference>
<dbReference type="CDD" id="cd00200">
    <property type="entry name" value="WD40"/>
    <property type="match status" value="1"/>
</dbReference>
<dbReference type="EMBL" id="JAACFV010000097">
    <property type="protein sequence ID" value="KAF7505951.1"/>
    <property type="molecule type" value="Genomic_DNA"/>
</dbReference>
<dbReference type="InterPro" id="IPR015943">
    <property type="entry name" value="WD40/YVTN_repeat-like_dom_sf"/>
</dbReference>
<organism evidence="9 10">
    <name type="scientific">Endocarpon pusillum</name>
    <dbReference type="NCBI Taxonomy" id="364733"/>
    <lineage>
        <taxon>Eukaryota</taxon>
        <taxon>Fungi</taxon>
        <taxon>Dikarya</taxon>
        <taxon>Ascomycota</taxon>
        <taxon>Pezizomycotina</taxon>
        <taxon>Eurotiomycetes</taxon>
        <taxon>Chaetothyriomycetidae</taxon>
        <taxon>Verrucariales</taxon>
        <taxon>Verrucariaceae</taxon>
        <taxon>Endocarpon</taxon>
    </lineage>
</organism>
<dbReference type="InterPro" id="IPR007111">
    <property type="entry name" value="NACHT_NTPase"/>
</dbReference>
<dbReference type="SUPFAM" id="SSF52540">
    <property type="entry name" value="P-loop containing nucleoside triphosphate hydrolases"/>
    <property type="match status" value="1"/>
</dbReference>
<dbReference type="SMART" id="SM00320">
    <property type="entry name" value="WD40"/>
    <property type="match status" value="9"/>
</dbReference>
<feature type="repeat" description="WD" evidence="7">
    <location>
        <begin position="917"/>
        <end position="958"/>
    </location>
</feature>
<dbReference type="FunFam" id="3.40.50.300:FF:001638">
    <property type="entry name" value="NACHT and WD40 domain protein"/>
    <property type="match status" value="1"/>
</dbReference>
<dbReference type="OrthoDB" id="674604at2759"/>
<accession>A0A8H7AF25</accession>
<evidence type="ECO:0000256" key="3">
    <source>
        <dbReference type="ARBA" id="ARBA00022737"/>
    </source>
</evidence>
<name>A0A8H7AF25_9EURO</name>
<dbReference type="PROSITE" id="PS50294">
    <property type="entry name" value="WD_REPEATS_REGION"/>
    <property type="match status" value="9"/>
</dbReference>
<feature type="repeat" description="WD" evidence="7">
    <location>
        <begin position="875"/>
        <end position="916"/>
    </location>
</feature>
<feature type="repeat" description="WD" evidence="7">
    <location>
        <begin position="665"/>
        <end position="706"/>
    </location>
</feature>
<evidence type="ECO:0000256" key="6">
    <source>
        <dbReference type="ARBA" id="ARBA00043913"/>
    </source>
</evidence>
<dbReference type="InterPro" id="IPR001680">
    <property type="entry name" value="WD40_rpt"/>
</dbReference>
<feature type="repeat" description="WD" evidence="7">
    <location>
        <begin position="833"/>
        <end position="874"/>
    </location>
</feature>
<dbReference type="Gene3D" id="2.130.10.10">
    <property type="entry name" value="YVTN repeat-like/Quinoprotein amine dehydrogenase"/>
    <property type="match status" value="5"/>
</dbReference>
<feature type="repeat" description="WD" evidence="7">
    <location>
        <begin position="791"/>
        <end position="832"/>
    </location>
</feature>
<evidence type="ECO:0000313" key="10">
    <source>
        <dbReference type="Proteomes" id="UP000606974"/>
    </source>
</evidence>
<dbReference type="PROSITE" id="PS50837">
    <property type="entry name" value="NACHT"/>
    <property type="match status" value="1"/>
</dbReference>
<dbReference type="GO" id="GO:0005634">
    <property type="term" value="C:nucleus"/>
    <property type="evidence" value="ECO:0007669"/>
    <property type="project" value="TreeGrafter"/>
</dbReference>
<dbReference type="GO" id="GO:0005741">
    <property type="term" value="C:mitochondrial outer membrane"/>
    <property type="evidence" value="ECO:0007669"/>
    <property type="project" value="UniProtKB-SubCell"/>
</dbReference>
<dbReference type="Proteomes" id="UP000606974">
    <property type="component" value="Unassembled WGS sequence"/>
</dbReference>
<evidence type="ECO:0000256" key="7">
    <source>
        <dbReference type="PROSITE-ProRule" id="PRU00221"/>
    </source>
</evidence>
<keyword evidence="2 7" id="KW-0853">WD repeat</keyword>
<dbReference type="PROSITE" id="PS50082">
    <property type="entry name" value="WD_REPEATS_2"/>
    <property type="match status" value="9"/>
</dbReference>
<feature type="repeat" description="WD" evidence="7">
    <location>
        <begin position="959"/>
        <end position="1000"/>
    </location>
</feature>
<dbReference type="InterPro" id="IPR056884">
    <property type="entry name" value="NPHP3-like_N"/>
</dbReference>
<evidence type="ECO:0000259" key="8">
    <source>
        <dbReference type="PROSITE" id="PS50837"/>
    </source>
</evidence>
<protein>
    <recommendedName>
        <fullName evidence="5">Mitochondrial division protein 1</fullName>
    </recommendedName>
</protein>
<sequence length="1119" mass="125977">MAPRVGIDHNIAEAGATQINNVNVSTSYSNDEIDRCCLRALRCPDSLVVKNRLRENKDKLLHQSFDWILRDPQYLRWQDDDDIGLLWIKGGAGKGKTMMSIGLIEELSRRSRATTAVTYFFCQNADYELNTLEAIIKGLILQLVRQYESVRSSLRDRWDTIRERFHEDVSSWRGLWNILMEMLERCLCERVYVVVDALDECRGEGMADLLKGIVRTGLRRPSQVKWLLTSRPLDSAERELLAGSDQVRVSLELNAQHISRAVRTYISYKVAELDRRQRYGSVRRQEIEEELDRKAEDTFLWVSLVCKRLESVQRNEALTTIQELPPRLQDFYHRMLIQLCNGESSVVKGCVRLLKVMMLAYRPLHICEVSSVTDLLDDQHAIERLVDRSASFVKMRGRYVEFIHQSTRDYLAEGPGRSQLDSQDQSYHGEMAVSCLAYLSRRLKANLVELPRPDATREMAKKTMKEGENGLLASLDYAASFWFEHINVAKDNLVVQDALAEDGILEAFLRTRFLEWLECLSLLDQLPRAFEALRIMSTILIVDVSPRRYKFLPVLVQDATRFLLRHYHTLSTWPLQTYSSAIIFSPERSIVREKNLYQIPCWLTKIPRVEENWTSLLQTLVGHLGTVTAVAFSPDGRRIASGSWDTTIKVWDATTGQIEKTLAGHNDHSHSVNAVAFSPDGRRITSGSNDKTIKVWDITTGQVKKTLVGHSDWVRAVAFSPDGRRIASGSDDETIKVWNDATGQVEKTLIGHSHWVNAIAFSPDGRRITSGSHDKTIMVWDDTTGHIEKTLIGHSSWVNAVAFSPDGQRIASGSHDKTIKVWDDTTGQVEKTLIGHSSWVKAIVFSPDGQRIASGSNDETIKVWDDATGQVEKTLIGHSSWVITIAFSPDGQRITSGSGDKTVKIWDYTTGQVEKTLVGHSHWVIAIAFSPDGRRIASGSLDKTIKIWDTTTGQIEKTLVGHSAVVCTVAFSPDGRRIASGSDDGIIKVQDIKRSLNSSNRFRSTLSRHLKYGICQEIQTSGPVLKLCFSTNGIYLVTNLGSFKLGETGAERQSQDVESSLYINDQWVQYGSTPVLRLPAGFEVLAYDVKGDQLAVGLRDGRVFTLSIDCKKLVSTLNL</sequence>
<dbReference type="PANTHER" id="PTHR22847:SF637">
    <property type="entry name" value="WD REPEAT DOMAIN 5B"/>
    <property type="match status" value="1"/>
</dbReference>
<dbReference type="InterPro" id="IPR020472">
    <property type="entry name" value="WD40_PAC1"/>
</dbReference>
<keyword evidence="3" id="KW-0677">Repeat</keyword>
<dbReference type="InterPro" id="IPR036322">
    <property type="entry name" value="WD40_repeat_dom_sf"/>
</dbReference>
<proteinExistence type="inferred from homology"/>
<comment type="function">
    <text evidence="6">Involved in mitochondrial fission. Acts as an adapter protein required to form mitochondrial fission complexes. Formation of these complexes is required to promote constriction and fission of the mitochondrial compartment at a late step in mitochondrial division.</text>
</comment>
<dbReference type="PANTHER" id="PTHR22847">
    <property type="entry name" value="WD40 REPEAT PROTEIN"/>
    <property type="match status" value="1"/>
</dbReference>
<comment type="similarity">
    <text evidence="4">Belongs to the WD repeat MDV1/CAF4 family.</text>
</comment>